<gene>
    <name evidence="1" type="ORF">R50_1997</name>
</gene>
<dbReference type="EMBL" id="LR778114">
    <property type="protein sequence ID" value="CAB1129494.1"/>
    <property type="molecule type" value="Genomic_DNA"/>
</dbReference>
<accession>A0A6F8ZIK7</accession>
<keyword evidence="2" id="KW-1185">Reference proteome</keyword>
<dbReference type="Proteomes" id="UP000503399">
    <property type="component" value="Chromosome"/>
</dbReference>
<dbReference type="AlphaFoldDB" id="A0A6F8ZIK7"/>
<proteinExistence type="predicted"/>
<dbReference type="KEGG" id="hfv:R50_1997"/>
<reference evidence="1 2" key="1">
    <citation type="submission" date="2020-02" db="EMBL/GenBank/DDBJ databases">
        <authorList>
            <person name="Hogendoorn C."/>
        </authorList>
    </citation>
    <scope>NUCLEOTIDE SEQUENCE [LARGE SCALE GENOMIC DNA]</scope>
    <source>
        <strain evidence="1">R501</strain>
    </source>
</reference>
<sequence length="66" mass="6967">MDAVWTITYLVDGYPDPVEVGASAVAAGPAAVLEEIRRQVGRPVDWSQCMEVYRARAIAGGGFIGG</sequence>
<organism evidence="1 2">
    <name type="scientific">Candidatus Hydrogenisulfobacillus filiaventi</name>
    <dbReference type="NCBI Taxonomy" id="2707344"/>
    <lineage>
        <taxon>Bacteria</taxon>
        <taxon>Bacillati</taxon>
        <taxon>Bacillota</taxon>
        <taxon>Clostridia</taxon>
        <taxon>Eubacteriales</taxon>
        <taxon>Clostridiales Family XVII. Incertae Sedis</taxon>
        <taxon>Candidatus Hydrogenisulfobacillus</taxon>
    </lineage>
</organism>
<evidence type="ECO:0000313" key="1">
    <source>
        <dbReference type="EMBL" id="CAB1129494.1"/>
    </source>
</evidence>
<name>A0A6F8ZIK7_9FIRM</name>
<protein>
    <submittedName>
        <fullName evidence="1">Uncharacterized protein</fullName>
    </submittedName>
</protein>
<evidence type="ECO:0000313" key="2">
    <source>
        <dbReference type="Proteomes" id="UP000503399"/>
    </source>
</evidence>